<evidence type="ECO:0000256" key="1">
    <source>
        <dbReference type="SAM" id="Phobius"/>
    </source>
</evidence>
<evidence type="ECO:0000313" key="3">
    <source>
        <dbReference type="Proteomes" id="UP000807469"/>
    </source>
</evidence>
<feature type="transmembrane region" description="Helical" evidence="1">
    <location>
        <begin position="53"/>
        <end position="74"/>
    </location>
</feature>
<organism evidence="2 3">
    <name type="scientific">Pholiota conissans</name>
    <dbReference type="NCBI Taxonomy" id="109636"/>
    <lineage>
        <taxon>Eukaryota</taxon>
        <taxon>Fungi</taxon>
        <taxon>Dikarya</taxon>
        <taxon>Basidiomycota</taxon>
        <taxon>Agaricomycotina</taxon>
        <taxon>Agaricomycetes</taxon>
        <taxon>Agaricomycetidae</taxon>
        <taxon>Agaricales</taxon>
        <taxon>Agaricineae</taxon>
        <taxon>Strophariaceae</taxon>
        <taxon>Pholiota</taxon>
    </lineage>
</organism>
<sequence>MFGGGVLVCSSAKGGGWLVERQLRGGCLFYFGLIVFFRSLFPFSLSCSFLSPALFSLCFFFASSCCITAVLYNIHDTTHDLNHNHGRVSLSPPFSNILCCSSYSSIQSLLHQ</sequence>
<feature type="transmembrane region" description="Helical" evidence="1">
    <location>
        <begin position="23"/>
        <end position="41"/>
    </location>
</feature>
<proteinExistence type="predicted"/>
<gene>
    <name evidence="2" type="ORF">BDN70DRAFT_620078</name>
</gene>
<dbReference type="Proteomes" id="UP000807469">
    <property type="component" value="Unassembled WGS sequence"/>
</dbReference>
<keyword evidence="1" id="KW-0812">Transmembrane</keyword>
<name>A0A9P5Z6L7_9AGAR</name>
<dbReference type="AlphaFoldDB" id="A0A9P5Z6L7"/>
<protein>
    <submittedName>
        <fullName evidence="2">Uncharacterized protein</fullName>
    </submittedName>
</protein>
<comment type="caution">
    <text evidence="2">The sequence shown here is derived from an EMBL/GenBank/DDBJ whole genome shotgun (WGS) entry which is preliminary data.</text>
</comment>
<keyword evidence="1" id="KW-1133">Transmembrane helix</keyword>
<keyword evidence="3" id="KW-1185">Reference proteome</keyword>
<reference evidence="2" key="1">
    <citation type="submission" date="2020-11" db="EMBL/GenBank/DDBJ databases">
        <authorList>
            <consortium name="DOE Joint Genome Institute"/>
            <person name="Ahrendt S."/>
            <person name="Riley R."/>
            <person name="Andreopoulos W."/>
            <person name="Labutti K."/>
            <person name="Pangilinan J."/>
            <person name="Ruiz-Duenas F.J."/>
            <person name="Barrasa J.M."/>
            <person name="Sanchez-Garcia M."/>
            <person name="Camarero S."/>
            <person name="Miyauchi S."/>
            <person name="Serrano A."/>
            <person name="Linde D."/>
            <person name="Babiker R."/>
            <person name="Drula E."/>
            <person name="Ayuso-Fernandez I."/>
            <person name="Pacheco R."/>
            <person name="Padilla G."/>
            <person name="Ferreira P."/>
            <person name="Barriuso J."/>
            <person name="Kellner H."/>
            <person name="Castanera R."/>
            <person name="Alfaro M."/>
            <person name="Ramirez L."/>
            <person name="Pisabarro A.G."/>
            <person name="Kuo A."/>
            <person name="Tritt A."/>
            <person name="Lipzen A."/>
            <person name="He G."/>
            <person name="Yan M."/>
            <person name="Ng V."/>
            <person name="Cullen D."/>
            <person name="Martin F."/>
            <person name="Rosso M.-N."/>
            <person name="Henrissat B."/>
            <person name="Hibbett D."/>
            <person name="Martinez A.T."/>
            <person name="Grigoriev I.V."/>
        </authorList>
    </citation>
    <scope>NUCLEOTIDE SEQUENCE</scope>
    <source>
        <strain evidence="2">CIRM-BRFM 674</strain>
    </source>
</reference>
<evidence type="ECO:0000313" key="2">
    <source>
        <dbReference type="EMBL" id="KAF9480376.1"/>
    </source>
</evidence>
<accession>A0A9P5Z6L7</accession>
<keyword evidence="1" id="KW-0472">Membrane</keyword>
<dbReference type="EMBL" id="MU155196">
    <property type="protein sequence ID" value="KAF9480376.1"/>
    <property type="molecule type" value="Genomic_DNA"/>
</dbReference>